<dbReference type="InterPro" id="IPR045151">
    <property type="entry name" value="DCAF8"/>
</dbReference>
<dbReference type="SUPFAM" id="SSF48452">
    <property type="entry name" value="TPR-like"/>
    <property type="match status" value="1"/>
</dbReference>
<dbReference type="GO" id="GO:0045717">
    <property type="term" value="P:negative regulation of fatty acid biosynthetic process"/>
    <property type="evidence" value="ECO:0007669"/>
    <property type="project" value="TreeGrafter"/>
</dbReference>
<evidence type="ECO:0000256" key="1">
    <source>
        <dbReference type="ARBA" id="ARBA00022574"/>
    </source>
</evidence>
<evidence type="ECO:0000313" key="4">
    <source>
        <dbReference type="EMBL" id="SSX24269.1"/>
    </source>
</evidence>
<proteinExistence type="predicted"/>
<protein>
    <submittedName>
        <fullName evidence="4">CSON010588 protein</fullName>
    </submittedName>
</protein>
<dbReference type="PROSITE" id="PS50082">
    <property type="entry name" value="WD_REPEATS_2"/>
    <property type="match status" value="2"/>
</dbReference>
<dbReference type="SMART" id="SM00320">
    <property type="entry name" value="WD40"/>
    <property type="match status" value="7"/>
</dbReference>
<dbReference type="GO" id="GO:0080008">
    <property type="term" value="C:Cul4-RING E3 ubiquitin ligase complex"/>
    <property type="evidence" value="ECO:0007669"/>
    <property type="project" value="TreeGrafter"/>
</dbReference>
<dbReference type="InterPro" id="IPR019734">
    <property type="entry name" value="TPR_rpt"/>
</dbReference>
<dbReference type="PROSITE" id="PS50294">
    <property type="entry name" value="WD_REPEATS_REGION"/>
    <property type="match status" value="1"/>
</dbReference>
<evidence type="ECO:0000256" key="3">
    <source>
        <dbReference type="PROSITE-ProRule" id="PRU00221"/>
    </source>
</evidence>
<name>A0A336M5V5_CULSO</name>
<feature type="repeat" description="WD" evidence="3">
    <location>
        <begin position="48"/>
        <end position="80"/>
    </location>
</feature>
<feature type="repeat" description="WD" evidence="3">
    <location>
        <begin position="509"/>
        <end position="529"/>
    </location>
</feature>
<accession>A0A336M5V5</accession>
<dbReference type="InterPro" id="IPR015943">
    <property type="entry name" value="WD40/YVTN_repeat-like_dom_sf"/>
</dbReference>
<dbReference type="GO" id="GO:0005737">
    <property type="term" value="C:cytoplasm"/>
    <property type="evidence" value="ECO:0007669"/>
    <property type="project" value="TreeGrafter"/>
</dbReference>
<evidence type="ECO:0000256" key="2">
    <source>
        <dbReference type="ARBA" id="ARBA00022737"/>
    </source>
</evidence>
<dbReference type="Pfam" id="PF00400">
    <property type="entry name" value="WD40"/>
    <property type="match status" value="3"/>
</dbReference>
<dbReference type="InterPro" id="IPR011990">
    <property type="entry name" value="TPR-like_helical_dom_sf"/>
</dbReference>
<dbReference type="InterPro" id="IPR036322">
    <property type="entry name" value="WD40_repeat_dom_sf"/>
</dbReference>
<dbReference type="SMART" id="SM00028">
    <property type="entry name" value="TPR"/>
    <property type="match status" value="3"/>
</dbReference>
<dbReference type="VEuPathDB" id="VectorBase:CSON010588"/>
<dbReference type="SUPFAM" id="SSF50978">
    <property type="entry name" value="WD40 repeat-like"/>
    <property type="match status" value="1"/>
</dbReference>
<dbReference type="PANTHER" id="PTHR15574">
    <property type="entry name" value="WD REPEAT DOMAIN-CONTAINING FAMILY"/>
    <property type="match status" value="1"/>
</dbReference>
<gene>
    <name evidence="4" type="primary">CSON010588</name>
</gene>
<organism evidence="4">
    <name type="scientific">Culicoides sonorensis</name>
    <name type="common">Biting midge</name>
    <dbReference type="NCBI Taxonomy" id="179676"/>
    <lineage>
        <taxon>Eukaryota</taxon>
        <taxon>Metazoa</taxon>
        <taxon>Ecdysozoa</taxon>
        <taxon>Arthropoda</taxon>
        <taxon>Hexapoda</taxon>
        <taxon>Insecta</taxon>
        <taxon>Pterygota</taxon>
        <taxon>Neoptera</taxon>
        <taxon>Endopterygota</taxon>
        <taxon>Diptera</taxon>
        <taxon>Nematocera</taxon>
        <taxon>Chironomoidea</taxon>
        <taxon>Ceratopogonidae</taxon>
        <taxon>Ceratopogoninae</taxon>
        <taxon>Culicoides</taxon>
        <taxon>Monoculicoides</taxon>
    </lineage>
</organism>
<keyword evidence="1 3" id="KW-0853">WD repeat</keyword>
<sequence length="721" mass="82177">MRPNLNHSKNNITRLLIDRQYCDRERFLRNRLQTAKPFIKRLELECELVGHEGCVNCLEWSSDGRILASGSDDCHVLLWDPFRHKKLKDMSTPHRGNIFSVKFIPLTDNSTIVTGAADSRIYGFDLNHYEPIFRCNCHQVRVKRLAVGNETPHLFWSASEDGHVLQFDLRESHNCDKNQKIVLIDLTNYSGRYAEVKCIAVNPRRPELLAIGSNDGYARLYDRRMIKLDTMRSTYIGQGATTGQFDFYESDSIPQEGCVTYFAPGHLQKPSCATYIAFSPNGQELLVNIGSEQIYLYDIYSTKQPDYLELPPVSAVKSYCGDAKRPKLMVSDEVDQMKQEGNALLDKDKFTEAINQYTLAIQESPKYPALYLNRATALMKRKWRGDLYEALKDCITALKLDPSYVKAQFRMARALLELEYVQEAKTCLDEIKSRFPDYVNNHGVLMLNKDIESAMEKKDTNGNGTNGNTTDPIEISENEKLWRSTARDYKERFVGHCNTKTDIKEANFFGGDGQYIVAGSDDGNLFIWERPTSIIAEILVGDKSILNCVQPHPYQCLLASSGIDHEIRLWSPQPVEGYEQKHKAMETVNIKKNQDRMLEDPFELGSFPGAIGINAGREPIGQLSFVQHPSKKYLHTGILFNDKSCERRHPVFVHPPFRSAPTQISTYFASCSFGHRPLVKARHFPIRLKTAQGILHFLNLFVSILILLCLDVVRCCLTIEL</sequence>
<dbReference type="OMA" id="YKQRYVG"/>
<dbReference type="PANTHER" id="PTHR15574:SF40">
    <property type="entry name" value="WD AND TETRATRICOPEPTIDE REPEATS PROTEIN 1"/>
    <property type="match status" value="1"/>
</dbReference>
<dbReference type="Gene3D" id="1.25.40.10">
    <property type="entry name" value="Tetratricopeptide repeat domain"/>
    <property type="match status" value="1"/>
</dbReference>
<keyword evidence="2" id="KW-0677">Repeat</keyword>
<dbReference type="AlphaFoldDB" id="A0A336M5V5"/>
<dbReference type="Gene3D" id="2.130.10.10">
    <property type="entry name" value="YVTN repeat-like/Quinoprotein amine dehydrogenase"/>
    <property type="match status" value="2"/>
</dbReference>
<dbReference type="EMBL" id="UFQT01000434">
    <property type="protein sequence ID" value="SSX24269.1"/>
    <property type="molecule type" value="Genomic_DNA"/>
</dbReference>
<dbReference type="InterPro" id="IPR001680">
    <property type="entry name" value="WD40_rpt"/>
</dbReference>
<reference evidence="4" key="1">
    <citation type="submission" date="2018-07" db="EMBL/GenBank/DDBJ databases">
        <authorList>
            <person name="Quirk P.G."/>
            <person name="Krulwich T.A."/>
        </authorList>
    </citation>
    <scope>NUCLEOTIDE SEQUENCE</scope>
</reference>